<organism evidence="1 2">
    <name type="scientific">Bradyrhizobium sacchari</name>
    <dbReference type="NCBI Taxonomy" id="1399419"/>
    <lineage>
        <taxon>Bacteria</taxon>
        <taxon>Pseudomonadati</taxon>
        <taxon>Pseudomonadota</taxon>
        <taxon>Alphaproteobacteria</taxon>
        <taxon>Hyphomicrobiales</taxon>
        <taxon>Nitrobacteraceae</taxon>
        <taxon>Bradyrhizobium</taxon>
    </lineage>
</organism>
<keyword evidence="2" id="KW-1185">Reference proteome</keyword>
<name>A0A560IZL3_9BRAD</name>
<evidence type="ECO:0000313" key="2">
    <source>
        <dbReference type="Proteomes" id="UP000315914"/>
    </source>
</evidence>
<comment type="caution">
    <text evidence="1">The sequence shown here is derived from an EMBL/GenBank/DDBJ whole genome shotgun (WGS) entry which is preliminary data.</text>
</comment>
<dbReference type="STRING" id="1399419.A5906_01020"/>
<dbReference type="AlphaFoldDB" id="A0A560IZL3"/>
<gene>
    <name evidence="1" type="ORF">FBZ95_1022</name>
</gene>
<reference evidence="1 2" key="1">
    <citation type="submission" date="2019-06" db="EMBL/GenBank/DDBJ databases">
        <title>Genomic Encyclopedia of Type Strains, Phase IV (KMG-V): Genome sequencing to study the core and pangenomes of soil and plant-associated prokaryotes.</title>
        <authorList>
            <person name="Whitman W."/>
        </authorList>
    </citation>
    <scope>NUCLEOTIDE SEQUENCE [LARGE SCALE GENOMIC DNA]</scope>
    <source>
        <strain evidence="1 2">BR 10556</strain>
    </source>
</reference>
<sequence length="609" mass="68671">MPPFSPANGPRFLSVGAVISWVFPDGPDQQNKRLRFAPSFPPDLFAVAAFLLQVGGAYHYFVPRGRRDDWSEACVCVEDADLQEWQHIGTGWAKQYPELPIEIQQLWSELWKCRGEPVFKEPEVGKSAPCWWKICWALMAIADEACESVGYIHVDDKQSAWHGSWVALTVDYCLRNSADGVTPSDRHRRVDRQIASICLMADRDVVCVQPKSHTPEVGCTPRTLAHNLALLPPRGEMRAHWQRPPQYMLPESRTDLRLLLIPYPFEIDAEWFVGEKVTTEEELRRPGRAKPWGWFTLDQHWLPRNSQAIVKMVDLLLAQARAKAGSVNGVVFPEYALDWKSYKAVADHLRDHHPDVEFFVAGSSDNCAGEKGNFALSSHFFDEPNGVRSTRMAATTSRAKHHRWRLDVHQLASYDLTNALDPRYLWWEKIVLQQREIHVKVIRSASVFTTMICEDLARSDPCHEVLRAIGPNLVFVLLMDGPQIPVRWSARYATALSDDPGSSVLTFTSRGLISRSNSALERMSLEERGSREASWAVGLWKDATGTAQVISCPPGDHGVVISLHGDPLFEATLDARQNADASRWRMVGTPITVSLDAVRDSKVIDELKI</sequence>
<proteinExistence type="predicted"/>
<protein>
    <submittedName>
        <fullName evidence="1">Uncharacterized protein</fullName>
    </submittedName>
</protein>
<accession>A0A560IZL3</accession>
<dbReference type="EMBL" id="VITW01000002">
    <property type="protein sequence ID" value="TWB80785.1"/>
    <property type="molecule type" value="Genomic_DNA"/>
</dbReference>
<evidence type="ECO:0000313" key="1">
    <source>
        <dbReference type="EMBL" id="TWB80785.1"/>
    </source>
</evidence>
<dbReference type="Proteomes" id="UP000315914">
    <property type="component" value="Unassembled WGS sequence"/>
</dbReference>